<dbReference type="InterPro" id="IPR011034">
    <property type="entry name" value="Formyl_transferase-like_C_sf"/>
</dbReference>
<evidence type="ECO:0000256" key="1">
    <source>
        <dbReference type="ARBA" id="ARBA00010699"/>
    </source>
</evidence>
<reference evidence="9 10" key="1">
    <citation type="journal article" date="2018" name="Plant J.">
        <title>Genome sequences of Chlorella sorokiniana UTEX 1602 and Micractinium conductrix SAG 241.80: implications to maltose excretion by a green alga.</title>
        <authorList>
            <person name="Arriola M.B."/>
            <person name="Velmurugan N."/>
            <person name="Zhang Y."/>
            <person name="Plunkett M.H."/>
            <person name="Hondzo H."/>
            <person name="Barney B.M."/>
        </authorList>
    </citation>
    <scope>NUCLEOTIDE SEQUENCE [LARGE SCALE GENOMIC DNA]</scope>
    <source>
        <strain evidence="9 10">SAG 241.80</strain>
    </source>
</reference>
<dbReference type="PROSITE" id="PS00373">
    <property type="entry name" value="GART"/>
    <property type="match status" value="1"/>
</dbReference>
<dbReference type="SUPFAM" id="SSF50486">
    <property type="entry name" value="FMT C-terminal domain-like"/>
    <property type="match status" value="1"/>
</dbReference>
<evidence type="ECO:0000313" key="9">
    <source>
        <dbReference type="EMBL" id="PSC71140.1"/>
    </source>
</evidence>
<feature type="region of interest" description="Disordered" evidence="6">
    <location>
        <begin position="37"/>
        <end position="79"/>
    </location>
</feature>
<feature type="domain" description="Formyl transferase C-terminal" evidence="8">
    <location>
        <begin position="300"/>
        <end position="420"/>
    </location>
</feature>
<feature type="compositionally biased region" description="Low complexity" evidence="6">
    <location>
        <begin position="49"/>
        <end position="79"/>
    </location>
</feature>
<evidence type="ECO:0000256" key="4">
    <source>
        <dbReference type="ARBA" id="ARBA00022679"/>
    </source>
</evidence>
<dbReference type="OrthoDB" id="10268103at2759"/>
<dbReference type="STRING" id="554055.A0A2P6VAM4"/>
<dbReference type="InterPro" id="IPR037022">
    <property type="entry name" value="Formyl_trans_C_sf"/>
</dbReference>
<feature type="region of interest" description="Disordered" evidence="6">
    <location>
        <begin position="335"/>
        <end position="355"/>
    </location>
</feature>
<dbReference type="EC" id="2.1.2.9" evidence="2"/>
<dbReference type="Proteomes" id="UP000239649">
    <property type="component" value="Unassembled WGS sequence"/>
</dbReference>
<comment type="similarity">
    <text evidence="1">Belongs to the Fmt family.</text>
</comment>
<organism evidence="9 10">
    <name type="scientific">Micractinium conductrix</name>
    <dbReference type="NCBI Taxonomy" id="554055"/>
    <lineage>
        <taxon>Eukaryota</taxon>
        <taxon>Viridiplantae</taxon>
        <taxon>Chlorophyta</taxon>
        <taxon>core chlorophytes</taxon>
        <taxon>Trebouxiophyceae</taxon>
        <taxon>Chlorellales</taxon>
        <taxon>Chlorellaceae</taxon>
        <taxon>Chlorella clade</taxon>
        <taxon>Micractinium</taxon>
    </lineage>
</organism>
<accession>A0A2P6VAM4</accession>
<dbReference type="InterPro" id="IPR001555">
    <property type="entry name" value="GART_AS"/>
</dbReference>
<name>A0A2P6VAM4_9CHLO</name>
<dbReference type="InterPro" id="IPR041711">
    <property type="entry name" value="Met-tRNA-FMT_N"/>
</dbReference>
<evidence type="ECO:0000313" key="10">
    <source>
        <dbReference type="Proteomes" id="UP000239649"/>
    </source>
</evidence>
<dbReference type="GO" id="GO:0004479">
    <property type="term" value="F:methionyl-tRNA formyltransferase activity"/>
    <property type="evidence" value="ECO:0007669"/>
    <property type="project" value="UniProtKB-EC"/>
</dbReference>
<dbReference type="InterPro" id="IPR036477">
    <property type="entry name" value="Formyl_transf_N_sf"/>
</dbReference>
<dbReference type="InterPro" id="IPR005794">
    <property type="entry name" value="Fmt"/>
</dbReference>
<dbReference type="EMBL" id="LHPF02000016">
    <property type="protein sequence ID" value="PSC71140.1"/>
    <property type="molecule type" value="Genomic_DNA"/>
</dbReference>
<dbReference type="GO" id="GO:0005739">
    <property type="term" value="C:mitochondrion"/>
    <property type="evidence" value="ECO:0007669"/>
    <property type="project" value="TreeGrafter"/>
</dbReference>
<dbReference type="Pfam" id="PF02911">
    <property type="entry name" value="Formyl_trans_C"/>
    <property type="match status" value="1"/>
</dbReference>
<dbReference type="CDD" id="cd08646">
    <property type="entry name" value="FMT_core_Met-tRNA-FMT_N"/>
    <property type="match status" value="1"/>
</dbReference>
<dbReference type="HAMAP" id="MF_00182">
    <property type="entry name" value="Formyl_trans"/>
    <property type="match status" value="1"/>
</dbReference>
<protein>
    <recommendedName>
        <fullName evidence="3">Methionyl-tRNA formyltransferase, mitochondrial</fullName>
        <ecNumber evidence="2">2.1.2.9</ecNumber>
    </recommendedName>
</protein>
<evidence type="ECO:0000256" key="3">
    <source>
        <dbReference type="ARBA" id="ARBA00014185"/>
    </source>
</evidence>
<keyword evidence="10" id="KW-1185">Reference proteome</keyword>
<dbReference type="InterPro" id="IPR044135">
    <property type="entry name" value="Met-tRNA-FMT_C"/>
</dbReference>
<dbReference type="PANTHER" id="PTHR11138:SF5">
    <property type="entry name" value="METHIONYL-TRNA FORMYLTRANSFERASE, MITOCHONDRIAL"/>
    <property type="match status" value="1"/>
</dbReference>
<dbReference type="Gene3D" id="3.40.50.170">
    <property type="entry name" value="Formyl transferase, N-terminal domain"/>
    <property type="match status" value="1"/>
</dbReference>
<dbReference type="SUPFAM" id="SSF53328">
    <property type="entry name" value="Formyltransferase"/>
    <property type="match status" value="1"/>
</dbReference>
<dbReference type="NCBIfam" id="TIGR00460">
    <property type="entry name" value="fmt"/>
    <property type="match status" value="1"/>
</dbReference>
<feature type="domain" description="Formyl transferase N-terminal" evidence="7">
    <location>
        <begin position="99"/>
        <end position="272"/>
    </location>
</feature>
<dbReference type="InterPro" id="IPR002376">
    <property type="entry name" value="Formyl_transf_N"/>
</dbReference>
<gene>
    <name evidence="9" type="ORF">C2E20_5486</name>
</gene>
<dbReference type="Pfam" id="PF00551">
    <property type="entry name" value="Formyl_trans_N"/>
    <property type="match status" value="1"/>
</dbReference>
<dbReference type="PANTHER" id="PTHR11138">
    <property type="entry name" value="METHIONYL-TRNA FORMYLTRANSFERASE"/>
    <property type="match status" value="1"/>
</dbReference>
<dbReference type="FunFam" id="3.40.50.170:FF:000010">
    <property type="entry name" value="Methionyl-tRNA formyltransferase"/>
    <property type="match status" value="1"/>
</dbReference>
<sequence length="441" mass="45078">MCASALAAARCARLLPRLLPHSTGSALRGSTLQPAGTLLHPARAGGGSSAATAARARCHSGSASSNASSSSSPANASTAAGASDKKRVVFCGTPEVAALVLRRLLAAAAQPDSSFEVAAVVTQPPRPTGRGRKAPQPSPVELAAEAAGLLRDRILAPERPGESAFLETLRSLAPDLCVTAAYGNYLPSSFLAVPPHGTLNIHPSLLPAYRGAAPVQRALEDGLRITGVTVLYTVKAMDAGPILAQQKLPVDPDIQAPELLDKLFELGTDLLVGNLENVWAGLGPLSAQPQDDAAATHAPKLTREEAILDFRQSAQACHNKVRGFAGWPGTFATFRQSGGGGGGGSSSSSSDSGDAADMELKVVRTTLAEPSAWRGGDEREVAATKEGLFIRCGDGSVLQVLEVQVPGKRAMAAKDFVNGMKGRTLSWVPAAAAAAAAGAAA</sequence>
<proteinExistence type="inferred from homology"/>
<evidence type="ECO:0000256" key="5">
    <source>
        <dbReference type="ARBA" id="ARBA00022917"/>
    </source>
</evidence>
<evidence type="ECO:0000256" key="6">
    <source>
        <dbReference type="SAM" id="MobiDB-lite"/>
    </source>
</evidence>
<evidence type="ECO:0000259" key="8">
    <source>
        <dbReference type="Pfam" id="PF02911"/>
    </source>
</evidence>
<keyword evidence="5" id="KW-0648">Protein biosynthesis</keyword>
<dbReference type="AlphaFoldDB" id="A0A2P6VAM4"/>
<keyword evidence="4" id="KW-0808">Transferase</keyword>
<dbReference type="Gene3D" id="3.10.25.10">
    <property type="entry name" value="Formyl transferase, C-terminal domain"/>
    <property type="match status" value="1"/>
</dbReference>
<evidence type="ECO:0000256" key="2">
    <source>
        <dbReference type="ARBA" id="ARBA00012261"/>
    </source>
</evidence>
<comment type="caution">
    <text evidence="9">The sequence shown here is derived from an EMBL/GenBank/DDBJ whole genome shotgun (WGS) entry which is preliminary data.</text>
</comment>
<dbReference type="InterPro" id="IPR005793">
    <property type="entry name" value="Formyl_trans_C"/>
</dbReference>
<evidence type="ECO:0000259" key="7">
    <source>
        <dbReference type="Pfam" id="PF00551"/>
    </source>
</evidence>
<dbReference type="CDD" id="cd08704">
    <property type="entry name" value="Met_tRNA_FMT_C"/>
    <property type="match status" value="1"/>
</dbReference>